<keyword evidence="14" id="KW-0175">Coiled coil</keyword>
<dbReference type="InterPro" id="IPR020546">
    <property type="entry name" value="ATP_synth_F1_dsu/esu_N"/>
</dbReference>
<evidence type="ECO:0000259" key="16">
    <source>
        <dbReference type="Pfam" id="PF02823"/>
    </source>
</evidence>
<evidence type="ECO:0000256" key="7">
    <source>
        <dbReference type="ARBA" id="ARBA00023136"/>
    </source>
</evidence>
<evidence type="ECO:0000256" key="3">
    <source>
        <dbReference type="ARBA" id="ARBA00005712"/>
    </source>
</evidence>
<feature type="coiled-coil region" evidence="14">
    <location>
        <begin position="89"/>
        <end position="118"/>
    </location>
</feature>
<dbReference type="PANTHER" id="PTHR13822">
    <property type="entry name" value="ATP SYNTHASE DELTA/EPSILON CHAIN"/>
    <property type="match status" value="1"/>
</dbReference>
<dbReference type="SUPFAM" id="SSF51344">
    <property type="entry name" value="Epsilon subunit of F1F0-ATP synthase N-terminal domain"/>
    <property type="match status" value="1"/>
</dbReference>
<protein>
    <recommendedName>
        <fullName evidence="4 12">ATP synthase epsilon chain</fullName>
    </recommendedName>
    <alternativeName>
        <fullName evidence="11 12">ATP synthase F1 sector epsilon subunit</fullName>
    </alternativeName>
    <alternativeName>
        <fullName evidence="10 12">F-ATPase epsilon subunit</fullName>
    </alternativeName>
</protein>
<comment type="function">
    <text evidence="1 12">Produces ATP from ADP in the presence of a proton gradient across the membrane.</text>
</comment>
<keyword evidence="9 12" id="KW-0066">ATP synthesis</keyword>
<keyword evidence="7 12" id="KW-0472">Membrane</keyword>
<organism evidence="17 18">
    <name type="scientific">Fundicoccus culcitae</name>
    <dbReference type="NCBI Taxonomy" id="2969821"/>
    <lineage>
        <taxon>Bacteria</taxon>
        <taxon>Bacillati</taxon>
        <taxon>Bacillota</taxon>
        <taxon>Bacilli</taxon>
        <taxon>Lactobacillales</taxon>
        <taxon>Aerococcaceae</taxon>
        <taxon>Fundicoccus</taxon>
    </lineage>
</organism>
<dbReference type="NCBIfam" id="TIGR01216">
    <property type="entry name" value="ATP_synt_epsi"/>
    <property type="match status" value="1"/>
</dbReference>
<dbReference type="Gene3D" id="2.60.15.10">
    <property type="entry name" value="F0F1 ATP synthase delta/epsilon subunit, N-terminal"/>
    <property type="match status" value="1"/>
</dbReference>
<feature type="domain" description="ATP synthase F1 complex delta/epsilon subunit N-terminal" evidence="16">
    <location>
        <begin position="10"/>
        <end position="88"/>
    </location>
</feature>
<sequence length="146" mass="16521">MENQPTSYIQVVVYSPEGEIYNHRSKSCNVHTPEGGMSILANHMPIVASLDTSAIRVIRLDEEETVDYIAINGGILNFNNNRLEIATSYAIRARDIDEAKVELERQEAEAAMQSALHQHNTKEFNRAKIQLKRAINLITVSKERKN</sequence>
<feature type="domain" description="ATP synthase epsilon subunit C-terminal" evidence="15">
    <location>
        <begin position="95"/>
        <end position="141"/>
    </location>
</feature>
<comment type="subcellular location">
    <subcellularLocation>
        <location evidence="12">Cell membrane</location>
        <topology evidence="12">Peripheral membrane protein</topology>
    </subcellularLocation>
    <subcellularLocation>
        <location evidence="2">Endomembrane system</location>
        <topology evidence="2">Peripheral membrane protein</topology>
    </subcellularLocation>
</comment>
<keyword evidence="12" id="KW-0375">Hydrogen ion transport</keyword>
<proteinExistence type="inferred from homology"/>
<dbReference type="Pfam" id="PF00401">
    <property type="entry name" value="ATP-synt_DE"/>
    <property type="match status" value="1"/>
</dbReference>
<evidence type="ECO:0000259" key="15">
    <source>
        <dbReference type="Pfam" id="PF00401"/>
    </source>
</evidence>
<evidence type="ECO:0000256" key="13">
    <source>
        <dbReference type="RuleBase" id="RU003656"/>
    </source>
</evidence>
<dbReference type="InterPro" id="IPR001469">
    <property type="entry name" value="ATP_synth_F1_dsu/esu"/>
</dbReference>
<dbReference type="InterPro" id="IPR020547">
    <property type="entry name" value="ATP_synth_F1_esu_C"/>
</dbReference>
<evidence type="ECO:0000256" key="8">
    <source>
        <dbReference type="ARBA" id="ARBA00023196"/>
    </source>
</evidence>
<gene>
    <name evidence="12 17" type="primary">atpC</name>
    <name evidence="17" type="ORF">NRE15_14090</name>
</gene>
<keyword evidence="18" id="KW-1185">Reference proteome</keyword>
<evidence type="ECO:0000256" key="6">
    <source>
        <dbReference type="ARBA" id="ARBA00023065"/>
    </source>
</evidence>
<evidence type="ECO:0000256" key="10">
    <source>
        <dbReference type="ARBA" id="ARBA00030215"/>
    </source>
</evidence>
<dbReference type="PANTHER" id="PTHR13822:SF10">
    <property type="entry name" value="ATP SYNTHASE EPSILON CHAIN, CHLOROPLASTIC"/>
    <property type="match status" value="1"/>
</dbReference>
<evidence type="ECO:0000256" key="11">
    <source>
        <dbReference type="ARBA" id="ARBA00031795"/>
    </source>
</evidence>
<accession>A0ABY5P5H4</accession>
<evidence type="ECO:0000313" key="18">
    <source>
        <dbReference type="Proteomes" id="UP001315967"/>
    </source>
</evidence>
<dbReference type="Pfam" id="PF02823">
    <property type="entry name" value="ATP-synt_DE_N"/>
    <property type="match status" value="1"/>
</dbReference>
<dbReference type="HAMAP" id="MF_00530">
    <property type="entry name" value="ATP_synth_epsil_bac"/>
    <property type="match status" value="1"/>
</dbReference>
<evidence type="ECO:0000256" key="12">
    <source>
        <dbReference type="HAMAP-Rule" id="MF_00530"/>
    </source>
</evidence>
<keyword evidence="5 12" id="KW-0813">Transport</keyword>
<dbReference type="EMBL" id="CP102453">
    <property type="protein sequence ID" value="UUX33992.1"/>
    <property type="molecule type" value="Genomic_DNA"/>
</dbReference>
<evidence type="ECO:0000256" key="1">
    <source>
        <dbReference type="ARBA" id="ARBA00003543"/>
    </source>
</evidence>
<keyword evidence="12" id="KW-1003">Cell membrane</keyword>
<evidence type="ECO:0000256" key="4">
    <source>
        <dbReference type="ARBA" id="ARBA00014480"/>
    </source>
</evidence>
<dbReference type="RefSeq" id="WP_313793494.1">
    <property type="nucleotide sequence ID" value="NZ_CP102453.1"/>
</dbReference>
<name>A0ABY5P5H4_9LACT</name>
<dbReference type="Proteomes" id="UP001315967">
    <property type="component" value="Chromosome"/>
</dbReference>
<comment type="similarity">
    <text evidence="3 12 13">Belongs to the ATPase epsilon chain family.</text>
</comment>
<keyword evidence="8 12" id="KW-0139">CF(1)</keyword>
<evidence type="ECO:0000256" key="9">
    <source>
        <dbReference type="ARBA" id="ARBA00023310"/>
    </source>
</evidence>
<dbReference type="InterPro" id="IPR036771">
    <property type="entry name" value="ATPsynth_dsu/esu_N"/>
</dbReference>
<comment type="subunit">
    <text evidence="12 13">F-type ATPases have 2 components, CF(1) - the catalytic core - and CF(0) - the membrane proton channel. CF(1) has five subunits: alpha(3), beta(3), gamma(1), delta(1), epsilon(1). CF(0) has three main subunits: a, b and c.</text>
</comment>
<evidence type="ECO:0000313" key="17">
    <source>
        <dbReference type="EMBL" id="UUX33992.1"/>
    </source>
</evidence>
<evidence type="ECO:0000256" key="5">
    <source>
        <dbReference type="ARBA" id="ARBA00022448"/>
    </source>
</evidence>
<evidence type="ECO:0000256" key="14">
    <source>
        <dbReference type="SAM" id="Coils"/>
    </source>
</evidence>
<reference evidence="17 18" key="1">
    <citation type="submission" date="2022-08" db="EMBL/GenBank/DDBJ databases">
        <title>Aerococcaceae sp. nov isolated from spoiled eye mask.</title>
        <authorList>
            <person name="Zhou G."/>
            <person name="Xie X.-B."/>
            <person name="Shi Q.-S."/>
            <person name="Wang Y.-S."/>
            <person name="Wen X."/>
            <person name="Peng H."/>
            <person name="Yang X.-J."/>
            <person name="Tao H.-B."/>
            <person name="Huang X.-M."/>
        </authorList>
    </citation>
    <scope>NUCLEOTIDE SEQUENCE [LARGE SCALE GENOMIC DNA]</scope>
    <source>
        <strain evidence="18">DM20194951</strain>
    </source>
</reference>
<evidence type="ECO:0000256" key="2">
    <source>
        <dbReference type="ARBA" id="ARBA00004184"/>
    </source>
</evidence>
<dbReference type="CDD" id="cd12152">
    <property type="entry name" value="F1-ATPase_delta"/>
    <property type="match status" value="1"/>
</dbReference>
<keyword evidence="6 12" id="KW-0406">Ion transport</keyword>